<evidence type="ECO:0000259" key="1">
    <source>
        <dbReference type="Pfam" id="PF01738"/>
    </source>
</evidence>
<dbReference type="InterPro" id="IPR002925">
    <property type="entry name" value="Dienelactn_hydro"/>
</dbReference>
<protein>
    <submittedName>
        <fullName evidence="2">Dienelactone hydrolase family protein</fullName>
    </submittedName>
</protein>
<dbReference type="Proteomes" id="UP001178322">
    <property type="component" value="Chromosome"/>
</dbReference>
<evidence type="ECO:0000313" key="3">
    <source>
        <dbReference type="Proteomes" id="UP001178322"/>
    </source>
</evidence>
<dbReference type="GO" id="GO:0016787">
    <property type="term" value="F:hydrolase activity"/>
    <property type="evidence" value="ECO:0007669"/>
    <property type="project" value="UniProtKB-KW"/>
</dbReference>
<dbReference type="PANTHER" id="PTHR46623">
    <property type="entry name" value="CARBOXYMETHYLENEBUTENOLIDASE-RELATED"/>
    <property type="match status" value="1"/>
</dbReference>
<dbReference type="AlphaFoldDB" id="A0AAX3WZR9"/>
<organism evidence="2 3">
    <name type="scientific">Lysinibacillus pakistanensis</name>
    <dbReference type="NCBI Taxonomy" id="759811"/>
    <lineage>
        <taxon>Bacteria</taxon>
        <taxon>Bacillati</taxon>
        <taxon>Bacillota</taxon>
        <taxon>Bacilli</taxon>
        <taxon>Bacillales</taxon>
        <taxon>Bacillaceae</taxon>
        <taxon>Lysinibacillus</taxon>
    </lineage>
</organism>
<gene>
    <name evidence="2" type="ORF">QNH24_01710</name>
</gene>
<feature type="domain" description="Dienelactone hydrolase" evidence="1">
    <location>
        <begin position="5"/>
        <end position="188"/>
    </location>
</feature>
<keyword evidence="2" id="KW-0378">Hydrolase</keyword>
<dbReference type="RefSeq" id="WP_283870461.1">
    <property type="nucleotide sequence ID" value="NZ_CP126101.1"/>
</dbReference>
<dbReference type="EMBL" id="CP126101">
    <property type="protein sequence ID" value="WHY51970.1"/>
    <property type="molecule type" value="Genomic_DNA"/>
</dbReference>
<dbReference type="PANTHER" id="PTHR46623:SF6">
    <property type="entry name" value="ALPHA_BETA-HYDROLASES SUPERFAMILY PROTEIN"/>
    <property type="match status" value="1"/>
</dbReference>
<dbReference type="Gene3D" id="3.40.50.1820">
    <property type="entry name" value="alpha/beta hydrolase"/>
    <property type="match status" value="1"/>
</dbReference>
<dbReference type="SUPFAM" id="SSF53474">
    <property type="entry name" value="alpha/beta-Hydrolases"/>
    <property type="match status" value="1"/>
</dbReference>
<dbReference type="InterPro" id="IPR051049">
    <property type="entry name" value="Dienelactone_hydrolase-like"/>
</dbReference>
<reference evidence="2" key="1">
    <citation type="submission" date="2023-05" db="EMBL/GenBank/DDBJ databases">
        <title>Comparative genomics of Bacillaceae isolates and their secondary metabolite potential.</title>
        <authorList>
            <person name="Song L."/>
            <person name="Nielsen L.J."/>
            <person name="Mohite O."/>
            <person name="Xu X."/>
            <person name="Weber T."/>
            <person name="Kovacs A.T."/>
        </authorList>
    </citation>
    <scope>NUCLEOTIDE SEQUENCE</scope>
    <source>
        <strain evidence="2">LY1</strain>
    </source>
</reference>
<dbReference type="InterPro" id="IPR029058">
    <property type="entry name" value="AB_hydrolase_fold"/>
</dbReference>
<dbReference type="Pfam" id="PF01738">
    <property type="entry name" value="DLH"/>
    <property type="match status" value="1"/>
</dbReference>
<evidence type="ECO:0000313" key="2">
    <source>
        <dbReference type="EMBL" id="WHY51970.1"/>
    </source>
</evidence>
<name>A0AAX3WZR9_9BACI</name>
<accession>A0AAX3WZR9</accession>
<proteinExistence type="predicted"/>
<sequence>MKRKVFILHEIYGINNFIKMQATAYENTNTKVECISLYPENKIFTYEQEQEAYLHFINNVGFDAPLKLLTHKLLEAKKQYDEVMLVGYSVGATLAWRLSSLPIHRVVCVYGSRIRQYLDVIPACPTLVIFPSTEIGFNIHEIKEALDQYSTVETKQFIGLHGFMDCHNPNYCHESYLQAHFDIIQFLENQQYQGGQQNEAK</sequence>